<dbReference type="Proteomes" id="UP000499080">
    <property type="component" value="Unassembled WGS sequence"/>
</dbReference>
<evidence type="ECO:0000313" key="2">
    <source>
        <dbReference type="Proteomes" id="UP000499080"/>
    </source>
</evidence>
<accession>A0A4Y2KCW4</accession>
<feature type="non-terminal residue" evidence="1">
    <location>
        <position position="1"/>
    </location>
</feature>
<protein>
    <submittedName>
        <fullName evidence="1">Uncharacterized protein</fullName>
    </submittedName>
</protein>
<reference evidence="1 2" key="1">
    <citation type="journal article" date="2019" name="Sci. Rep.">
        <title>Orb-weaving spider Araneus ventricosus genome elucidates the spidroin gene catalogue.</title>
        <authorList>
            <person name="Kono N."/>
            <person name="Nakamura H."/>
            <person name="Ohtoshi R."/>
            <person name="Moran D.A.P."/>
            <person name="Shinohara A."/>
            <person name="Yoshida Y."/>
            <person name="Fujiwara M."/>
            <person name="Mori M."/>
            <person name="Tomita M."/>
            <person name="Arakawa K."/>
        </authorList>
    </citation>
    <scope>NUCLEOTIDE SEQUENCE [LARGE SCALE GENOMIC DNA]</scope>
</reference>
<dbReference type="AlphaFoldDB" id="A0A4Y2KCW4"/>
<comment type="caution">
    <text evidence="1">The sequence shown here is derived from an EMBL/GenBank/DDBJ whole genome shotgun (WGS) entry which is preliminary data.</text>
</comment>
<dbReference type="OrthoDB" id="6470976at2759"/>
<organism evidence="1 2">
    <name type="scientific">Araneus ventricosus</name>
    <name type="common">Orbweaver spider</name>
    <name type="synonym">Epeira ventricosa</name>
    <dbReference type="NCBI Taxonomy" id="182803"/>
    <lineage>
        <taxon>Eukaryota</taxon>
        <taxon>Metazoa</taxon>
        <taxon>Ecdysozoa</taxon>
        <taxon>Arthropoda</taxon>
        <taxon>Chelicerata</taxon>
        <taxon>Arachnida</taxon>
        <taxon>Araneae</taxon>
        <taxon>Araneomorphae</taxon>
        <taxon>Entelegynae</taxon>
        <taxon>Araneoidea</taxon>
        <taxon>Araneidae</taxon>
        <taxon>Araneus</taxon>
    </lineage>
</organism>
<gene>
    <name evidence="1" type="ORF">AVEN_175968_1</name>
</gene>
<dbReference type="EMBL" id="BGPR01194043">
    <property type="protein sequence ID" value="GBM99406.1"/>
    <property type="molecule type" value="Genomic_DNA"/>
</dbReference>
<name>A0A4Y2KCW4_ARAVE</name>
<keyword evidence="2" id="KW-1185">Reference proteome</keyword>
<proteinExistence type="predicted"/>
<evidence type="ECO:0000313" key="1">
    <source>
        <dbReference type="EMBL" id="GBM99406.1"/>
    </source>
</evidence>
<sequence length="65" mass="7253">DSDLMKNVDATGESSVCSLVHTDKVQYTSATKLSDTVWEGTTVPTNYSDLLYVIYGKLKKNHQKK</sequence>